<evidence type="ECO:0000259" key="11">
    <source>
        <dbReference type="Pfam" id="PF00401"/>
    </source>
</evidence>
<comment type="caution">
    <text evidence="13">The sequence shown here is derived from an EMBL/GenBank/DDBJ whole genome shotgun (WGS) entry which is preliminary data.</text>
</comment>
<evidence type="ECO:0000313" key="13">
    <source>
        <dbReference type="EMBL" id="MCC2175544.1"/>
    </source>
</evidence>
<feature type="domain" description="ATP synthase F1 complex delta/epsilon subunit N-terminal" evidence="12">
    <location>
        <begin position="4"/>
        <end position="81"/>
    </location>
</feature>
<dbReference type="GO" id="GO:0045259">
    <property type="term" value="C:proton-transporting ATP synthase complex"/>
    <property type="evidence" value="ECO:0007669"/>
    <property type="project" value="UniProtKB-KW"/>
</dbReference>
<dbReference type="EMBL" id="JAJEPX010000001">
    <property type="protein sequence ID" value="MCC2175544.1"/>
    <property type="molecule type" value="Genomic_DNA"/>
</dbReference>
<evidence type="ECO:0000259" key="12">
    <source>
        <dbReference type="Pfam" id="PF02823"/>
    </source>
</evidence>
<dbReference type="AlphaFoldDB" id="A0AAW4VXV8"/>
<comment type="function">
    <text evidence="9">Produces ATP from ADP in the presence of a proton gradient across the membrane.</text>
</comment>
<dbReference type="GeneID" id="98659672"/>
<name>A0AAW4VXV8_9FIRM</name>
<dbReference type="Pfam" id="PF02823">
    <property type="entry name" value="ATP-synt_DE_N"/>
    <property type="match status" value="1"/>
</dbReference>
<comment type="subunit">
    <text evidence="9 10">F-type ATPases have 2 components, CF(1) - the catalytic core - and CF(0) - the membrane proton channel. CF(1) has five subunits: alpha(3), beta(3), gamma(1), delta(1), epsilon(1). CF(0) has three main subunits: a, b and c.</text>
</comment>
<dbReference type="Pfam" id="PF00401">
    <property type="entry name" value="ATP-synt_DE"/>
    <property type="match status" value="1"/>
</dbReference>
<evidence type="ECO:0000256" key="1">
    <source>
        <dbReference type="ARBA" id="ARBA00004202"/>
    </source>
</evidence>
<proteinExistence type="inferred from homology"/>
<keyword evidence="4 9" id="KW-1003">Cell membrane</keyword>
<comment type="similarity">
    <text evidence="2 9 10">Belongs to the ATPase epsilon chain family.</text>
</comment>
<dbReference type="Proteomes" id="UP001298753">
    <property type="component" value="Unassembled WGS sequence"/>
</dbReference>
<protein>
    <recommendedName>
        <fullName evidence="9">ATP synthase epsilon chain</fullName>
    </recommendedName>
    <alternativeName>
        <fullName evidence="9">ATP synthase F1 sector epsilon subunit</fullName>
    </alternativeName>
    <alternativeName>
        <fullName evidence="9">F-ATPase epsilon subunit</fullName>
    </alternativeName>
</protein>
<dbReference type="InterPro" id="IPR020547">
    <property type="entry name" value="ATP_synth_F1_esu_C"/>
</dbReference>
<dbReference type="InterPro" id="IPR001469">
    <property type="entry name" value="ATP_synth_F1_dsu/esu"/>
</dbReference>
<comment type="subcellular location">
    <subcellularLocation>
        <location evidence="1 9">Cell membrane</location>
        <topology evidence="1 9">Peripheral membrane protein</topology>
    </subcellularLocation>
</comment>
<dbReference type="InterPro" id="IPR036771">
    <property type="entry name" value="ATPsynth_dsu/esu_N"/>
</dbReference>
<dbReference type="InterPro" id="IPR020546">
    <property type="entry name" value="ATP_synth_F1_dsu/esu_N"/>
</dbReference>
<sequence>MATFHLKVLTVDKQFFDGEVDRIVVRTSQGDVGILPNHVPYVAALGVGGLTIIRNGERRVAAVSGGFVDVSAEQTVVLARTCEWADEIDVARAREAADRAKAILQKKAGDREMDIAQGKLKKAVNRIRIAESK</sequence>
<dbReference type="PANTHER" id="PTHR13822:SF10">
    <property type="entry name" value="ATP SYNTHASE EPSILON CHAIN, CHLOROPLASTIC"/>
    <property type="match status" value="1"/>
</dbReference>
<evidence type="ECO:0000256" key="3">
    <source>
        <dbReference type="ARBA" id="ARBA00022448"/>
    </source>
</evidence>
<dbReference type="HAMAP" id="MF_00530">
    <property type="entry name" value="ATP_synth_epsil_bac"/>
    <property type="match status" value="1"/>
</dbReference>
<reference evidence="13 14" key="1">
    <citation type="submission" date="2021-10" db="EMBL/GenBank/DDBJ databases">
        <title>Anaerobic single-cell dispensing facilitates the cultivation of human gut bacteria.</title>
        <authorList>
            <person name="Afrizal A."/>
        </authorList>
    </citation>
    <scope>NUCLEOTIDE SEQUENCE [LARGE SCALE GENOMIC DNA]</scope>
    <source>
        <strain evidence="13 14">CLA-AA-H270</strain>
    </source>
</reference>
<dbReference type="RefSeq" id="WP_110436669.1">
    <property type="nucleotide sequence ID" value="NZ_DBEZDI010000021.1"/>
</dbReference>
<dbReference type="InterPro" id="IPR036794">
    <property type="entry name" value="ATP_F1_dsu/esu_C_sf"/>
</dbReference>
<evidence type="ECO:0000256" key="2">
    <source>
        <dbReference type="ARBA" id="ARBA00005712"/>
    </source>
</evidence>
<organism evidence="13 14">
    <name type="scientific">Agathobaculum butyriciproducens</name>
    <dbReference type="NCBI Taxonomy" id="1628085"/>
    <lineage>
        <taxon>Bacteria</taxon>
        <taxon>Bacillati</taxon>
        <taxon>Bacillota</taxon>
        <taxon>Clostridia</taxon>
        <taxon>Eubacteriales</taxon>
        <taxon>Butyricicoccaceae</taxon>
        <taxon>Agathobaculum</taxon>
    </lineage>
</organism>
<dbReference type="GO" id="GO:0046933">
    <property type="term" value="F:proton-transporting ATP synthase activity, rotational mechanism"/>
    <property type="evidence" value="ECO:0007669"/>
    <property type="project" value="UniProtKB-UniRule"/>
</dbReference>
<keyword evidence="5 9" id="KW-0406">Ion transport</keyword>
<gene>
    <name evidence="9 13" type="primary">atpC</name>
    <name evidence="13" type="ORF">LKD22_00100</name>
</gene>
<dbReference type="CDD" id="cd12152">
    <property type="entry name" value="F1-ATPase_delta"/>
    <property type="match status" value="1"/>
</dbReference>
<keyword evidence="14" id="KW-1185">Reference proteome</keyword>
<dbReference type="SUPFAM" id="SSF51344">
    <property type="entry name" value="Epsilon subunit of F1F0-ATP synthase N-terminal domain"/>
    <property type="match status" value="1"/>
</dbReference>
<dbReference type="PANTHER" id="PTHR13822">
    <property type="entry name" value="ATP SYNTHASE DELTA/EPSILON CHAIN"/>
    <property type="match status" value="1"/>
</dbReference>
<feature type="domain" description="ATP synthase epsilon subunit C-terminal" evidence="11">
    <location>
        <begin position="86"/>
        <end position="131"/>
    </location>
</feature>
<accession>A0AAW4VXV8</accession>
<keyword evidence="3 9" id="KW-0813">Transport</keyword>
<dbReference type="GO" id="GO:0005886">
    <property type="term" value="C:plasma membrane"/>
    <property type="evidence" value="ECO:0007669"/>
    <property type="project" value="UniProtKB-SubCell"/>
</dbReference>
<keyword evidence="6 9" id="KW-0472">Membrane</keyword>
<keyword evidence="8 9" id="KW-0066">ATP synthesis</keyword>
<dbReference type="GO" id="GO:0005524">
    <property type="term" value="F:ATP binding"/>
    <property type="evidence" value="ECO:0007669"/>
    <property type="project" value="UniProtKB-UniRule"/>
</dbReference>
<dbReference type="Gene3D" id="1.20.5.440">
    <property type="entry name" value="ATP synthase delta/epsilon subunit, C-terminal domain"/>
    <property type="match status" value="1"/>
</dbReference>
<evidence type="ECO:0000256" key="4">
    <source>
        <dbReference type="ARBA" id="ARBA00022475"/>
    </source>
</evidence>
<evidence type="ECO:0000256" key="8">
    <source>
        <dbReference type="ARBA" id="ARBA00023310"/>
    </source>
</evidence>
<keyword evidence="9" id="KW-0375">Hydrogen ion transport</keyword>
<dbReference type="Gene3D" id="2.60.15.10">
    <property type="entry name" value="F0F1 ATP synthase delta/epsilon subunit, N-terminal"/>
    <property type="match status" value="1"/>
</dbReference>
<evidence type="ECO:0000256" key="5">
    <source>
        <dbReference type="ARBA" id="ARBA00023065"/>
    </source>
</evidence>
<evidence type="ECO:0000256" key="9">
    <source>
        <dbReference type="HAMAP-Rule" id="MF_00530"/>
    </source>
</evidence>
<dbReference type="SUPFAM" id="SSF46604">
    <property type="entry name" value="Epsilon subunit of F1F0-ATP synthase C-terminal domain"/>
    <property type="match status" value="1"/>
</dbReference>
<dbReference type="NCBIfam" id="TIGR01216">
    <property type="entry name" value="ATP_synt_epsi"/>
    <property type="match status" value="1"/>
</dbReference>
<keyword evidence="7 9" id="KW-0139">CF(1)</keyword>
<evidence type="ECO:0000313" key="14">
    <source>
        <dbReference type="Proteomes" id="UP001298753"/>
    </source>
</evidence>
<evidence type="ECO:0000256" key="6">
    <source>
        <dbReference type="ARBA" id="ARBA00023136"/>
    </source>
</evidence>
<evidence type="ECO:0000256" key="10">
    <source>
        <dbReference type="RuleBase" id="RU003656"/>
    </source>
</evidence>
<evidence type="ECO:0000256" key="7">
    <source>
        <dbReference type="ARBA" id="ARBA00023196"/>
    </source>
</evidence>